<dbReference type="InterPro" id="IPR038765">
    <property type="entry name" value="Papain-like_cys_pep_sf"/>
</dbReference>
<keyword evidence="1" id="KW-0788">Thiol protease</keyword>
<dbReference type="OrthoDB" id="5065855at2759"/>
<name>A0A834Z353_TETSI</name>
<dbReference type="GO" id="GO:0019784">
    <property type="term" value="F:deNEDDylase activity"/>
    <property type="evidence" value="ECO:0007669"/>
    <property type="project" value="InterPro"/>
</dbReference>
<proteinExistence type="predicted"/>
<organism evidence="2 3">
    <name type="scientific">Tetracentron sinense</name>
    <name type="common">Spur-leaf</name>
    <dbReference type="NCBI Taxonomy" id="13715"/>
    <lineage>
        <taxon>Eukaryota</taxon>
        <taxon>Viridiplantae</taxon>
        <taxon>Streptophyta</taxon>
        <taxon>Embryophyta</taxon>
        <taxon>Tracheophyta</taxon>
        <taxon>Spermatophyta</taxon>
        <taxon>Magnoliopsida</taxon>
        <taxon>Trochodendrales</taxon>
        <taxon>Trochodendraceae</taxon>
        <taxon>Tetracentron</taxon>
    </lineage>
</organism>
<keyword evidence="1" id="KW-0378">Hydrolase</keyword>
<dbReference type="Proteomes" id="UP000655225">
    <property type="component" value="Unassembled WGS sequence"/>
</dbReference>
<dbReference type="InterPro" id="IPR044613">
    <property type="entry name" value="Nep1/2-like"/>
</dbReference>
<evidence type="ECO:0000313" key="3">
    <source>
        <dbReference type="Proteomes" id="UP000655225"/>
    </source>
</evidence>
<dbReference type="AlphaFoldDB" id="A0A834Z353"/>
<dbReference type="GO" id="GO:0008234">
    <property type="term" value="F:cysteine-type peptidase activity"/>
    <property type="evidence" value="ECO:0007669"/>
    <property type="project" value="UniProtKB-KW"/>
</dbReference>
<evidence type="ECO:0000256" key="1">
    <source>
        <dbReference type="ARBA" id="ARBA00022807"/>
    </source>
</evidence>
<dbReference type="SUPFAM" id="SSF54001">
    <property type="entry name" value="Cysteine proteinases"/>
    <property type="match status" value="1"/>
</dbReference>
<keyword evidence="1" id="KW-0645">Protease</keyword>
<dbReference type="PANTHER" id="PTHR46468">
    <property type="entry name" value="SENTRIN-SPECIFIC PROTEASE 8"/>
    <property type="match status" value="1"/>
</dbReference>
<accession>A0A834Z353</accession>
<protein>
    <recommendedName>
        <fullName evidence="4">Ubiquitin-like protease family profile domain-containing protein</fullName>
    </recommendedName>
</protein>
<evidence type="ECO:0000313" key="2">
    <source>
        <dbReference type="EMBL" id="KAF8398710.1"/>
    </source>
</evidence>
<comment type="caution">
    <text evidence="2">The sequence shown here is derived from an EMBL/GenBank/DDBJ whole genome shotgun (WGS) entry which is preliminary data.</text>
</comment>
<dbReference type="EMBL" id="JABCRI010000010">
    <property type="protein sequence ID" value="KAF8398710.1"/>
    <property type="molecule type" value="Genomic_DNA"/>
</dbReference>
<dbReference type="GO" id="GO:0000338">
    <property type="term" value="P:protein deneddylation"/>
    <property type="evidence" value="ECO:0007669"/>
    <property type="project" value="TreeGrafter"/>
</dbReference>
<gene>
    <name evidence="2" type="ORF">HHK36_014567</name>
</gene>
<reference evidence="2 3" key="1">
    <citation type="submission" date="2020-04" db="EMBL/GenBank/DDBJ databases">
        <title>Plant Genome Project.</title>
        <authorList>
            <person name="Zhang R.-G."/>
        </authorList>
    </citation>
    <scope>NUCLEOTIDE SEQUENCE [LARGE SCALE GENOMIC DNA]</scope>
    <source>
        <strain evidence="2">YNK0</strain>
        <tissue evidence="2">Leaf</tissue>
    </source>
</reference>
<sequence>MQPPTVKVRLGVGKSNSYMIPQWNFAAKSGSSQRPEDPIRVSSLDILLVPPAVSFCLINYKDPKGFNDSVEHLKLLNKKMVIFSINNYDFSCGESRLHWSLLAYYRNMNAFVHRDNMEGINRWAAEKLYETFKGLLVVLFIILLHQTYHQNVEIRRKNGLAVPAKSTAIPTSDPCFIEGYTPQQMKGYDCGLYVMAVAKVICEWYESDCKEKGDQWFSTIEKKVNASLEFEMRTEILSLVLELSMKPRQGYLS</sequence>
<keyword evidence="3" id="KW-1185">Reference proteome</keyword>
<evidence type="ECO:0008006" key="4">
    <source>
        <dbReference type="Google" id="ProtNLM"/>
    </source>
</evidence>
<dbReference type="Gene3D" id="3.40.395.10">
    <property type="entry name" value="Adenoviral Proteinase, Chain A"/>
    <property type="match status" value="1"/>
</dbReference>
<dbReference type="PANTHER" id="PTHR46468:SF2">
    <property type="entry name" value="PROTEASE, SENP8, PUTATIVE-RELATED"/>
    <property type="match status" value="1"/>
</dbReference>